<dbReference type="EMBL" id="CP043875">
    <property type="protein sequence ID" value="WOF15179.1"/>
    <property type="molecule type" value="Genomic_DNA"/>
</dbReference>
<dbReference type="RefSeq" id="WP_317136746.1">
    <property type="nucleotide sequence ID" value="NZ_CP043875.1"/>
</dbReference>
<dbReference type="GeneID" id="85228514"/>
<dbReference type="AlphaFoldDB" id="A0AA97I306"/>
<reference evidence="1 2" key="1">
    <citation type="submission" date="2019-09" db="EMBL/GenBank/DDBJ databases">
        <title>The complete genome of Methanoplanus sp. FWC-SCC4.</title>
        <authorList>
            <person name="Chen S.-C."/>
            <person name="Zhou Y.-Z."/>
            <person name="Lai M.-C."/>
        </authorList>
    </citation>
    <scope>NUCLEOTIDE SEQUENCE [LARGE SCALE GENOMIC DNA]</scope>
    <source>
        <strain evidence="1 2">FWC-SCC4</strain>
    </source>
</reference>
<dbReference type="KEGG" id="mefw:F1737_00060"/>
<evidence type="ECO:0000313" key="1">
    <source>
        <dbReference type="EMBL" id="WOF15179.1"/>
    </source>
</evidence>
<accession>A0AA97I306</accession>
<protein>
    <submittedName>
        <fullName evidence="1">Uncharacterized protein</fullName>
    </submittedName>
</protein>
<dbReference type="Proteomes" id="UP001301797">
    <property type="component" value="Chromosome"/>
</dbReference>
<proteinExistence type="predicted"/>
<gene>
    <name evidence="1" type="ORF">F1737_00060</name>
</gene>
<name>A0AA97I306_9EURY</name>
<evidence type="ECO:0000313" key="2">
    <source>
        <dbReference type="Proteomes" id="UP001301797"/>
    </source>
</evidence>
<sequence length="170" mass="20559">MDMEITDKSKEQKVNELEKWCKETIHMFRKEYDSLDPLEQSCIQKSLSLLAPCQIEIFWVSNPTEFQLVVIFHDPERKDQEVIINGPYQGYELESEVIKIMDEPRWKRKARYKKSENDSFFIELDFDAGNQENKYSDLFVNPFYDLLNKLRNSSTIQYKKRPIQWINFWK</sequence>
<organism evidence="1 2">
    <name type="scientific">Methanochimaera problematica</name>
    <dbReference type="NCBI Taxonomy" id="2609417"/>
    <lineage>
        <taxon>Archaea</taxon>
        <taxon>Methanobacteriati</taxon>
        <taxon>Methanobacteriota</taxon>
        <taxon>Stenosarchaea group</taxon>
        <taxon>Methanomicrobia</taxon>
        <taxon>Methanomicrobiales</taxon>
        <taxon>Methanomicrobiaceae</taxon>
        <taxon>Methanochimaera</taxon>
    </lineage>
</organism>
<keyword evidence="2" id="KW-1185">Reference proteome</keyword>